<organism evidence="1 2">
    <name type="scientific">Seinonella peptonophila</name>
    <dbReference type="NCBI Taxonomy" id="112248"/>
    <lineage>
        <taxon>Bacteria</taxon>
        <taxon>Bacillati</taxon>
        <taxon>Bacillota</taxon>
        <taxon>Bacilli</taxon>
        <taxon>Bacillales</taxon>
        <taxon>Thermoactinomycetaceae</taxon>
        <taxon>Seinonella</taxon>
    </lineage>
</organism>
<dbReference type="AlphaFoldDB" id="A0A1M4WFJ5"/>
<dbReference type="OrthoDB" id="7053173at2"/>
<evidence type="ECO:0000313" key="1">
    <source>
        <dbReference type="EMBL" id="SHE79843.1"/>
    </source>
</evidence>
<reference evidence="1 2" key="1">
    <citation type="submission" date="2016-11" db="EMBL/GenBank/DDBJ databases">
        <authorList>
            <person name="Jaros S."/>
            <person name="Januszkiewicz K."/>
            <person name="Wedrychowicz H."/>
        </authorList>
    </citation>
    <scope>NUCLEOTIDE SEQUENCE [LARGE SCALE GENOMIC DNA]</scope>
    <source>
        <strain evidence="1 2">DSM 44666</strain>
    </source>
</reference>
<accession>A0A1M4WFJ5</accession>
<sequence length="193" mass="22691">MKYFCGIYQKRNPEQFFPVPTNSKKLDLGERHLFYLCGKWRLGEIRRFKANGAELLIVGDCFLDDKDIEKWLRQAIKNQRYATLTEIPGDYNLIIFDQGCLFLFTDMASLRPLFFVETENYHIYSSNQLPLMQLFQQSICSKDTDPSSLLTLFDLPNHKGNYFEAKCGYKIPKLKDFNFNNYISSIRVETFAK</sequence>
<dbReference type="EMBL" id="FQVL01000003">
    <property type="protein sequence ID" value="SHE79843.1"/>
    <property type="molecule type" value="Genomic_DNA"/>
</dbReference>
<dbReference type="RefSeq" id="WP_073154283.1">
    <property type="nucleotide sequence ID" value="NZ_FQVL01000003.1"/>
</dbReference>
<dbReference type="Proteomes" id="UP000184476">
    <property type="component" value="Unassembled WGS sequence"/>
</dbReference>
<evidence type="ECO:0000313" key="2">
    <source>
        <dbReference type="Proteomes" id="UP000184476"/>
    </source>
</evidence>
<dbReference type="InterPro" id="IPR029055">
    <property type="entry name" value="Ntn_hydrolases_N"/>
</dbReference>
<dbReference type="Gene3D" id="2.60.20.10">
    <property type="entry name" value="Crystallins"/>
    <property type="match status" value="1"/>
</dbReference>
<protein>
    <submittedName>
        <fullName evidence="1">Uncharacterized protein</fullName>
    </submittedName>
</protein>
<keyword evidence="2" id="KW-1185">Reference proteome</keyword>
<dbReference type="SUPFAM" id="SSF56235">
    <property type="entry name" value="N-terminal nucleophile aminohydrolases (Ntn hydrolases)"/>
    <property type="match status" value="1"/>
</dbReference>
<dbReference type="STRING" id="112248.SAMN05444392_103193"/>
<name>A0A1M4WFJ5_9BACL</name>
<proteinExistence type="predicted"/>
<gene>
    <name evidence="1" type="ORF">SAMN05444392_103193</name>
</gene>